<evidence type="ECO:0000313" key="2">
    <source>
        <dbReference type="Proteomes" id="UP001313282"/>
    </source>
</evidence>
<name>A0AAN8P181_9PEZI</name>
<gene>
    <name evidence="1" type="ORF">TWF718_000485</name>
</gene>
<keyword evidence="2" id="KW-1185">Reference proteome</keyword>
<dbReference type="AlphaFoldDB" id="A0AAN8P181"/>
<evidence type="ECO:0000313" key="1">
    <source>
        <dbReference type="EMBL" id="KAK6356110.1"/>
    </source>
</evidence>
<comment type="caution">
    <text evidence="1">The sequence shown here is derived from an EMBL/GenBank/DDBJ whole genome shotgun (WGS) entry which is preliminary data.</text>
</comment>
<evidence type="ECO:0008006" key="3">
    <source>
        <dbReference type="Google" id="ProtNLM"/>
    </source>
</evidence>
<reference evidence="1 2" key="1">
    <citation type="submission" date="2019-10" db="EMBL/GenBank/DDBJ databases">
        <authorList>
            <person name="Palmer J.M."/>
        </authorList>
    </citation>
    <scope>NUCLEOTIDE SEQUENCE [LARGE SCALE GENOMIC DNA]</scope>
    <source>
        <strain evidence="1 2">TWF718</strain>
    </source>
</reference>
<dbReference type="EMBL" id="JAVHNR010000001">
    <property type="protein sequence ID" value="KAK6356110.1"/>
    <property type="molecule type" value="Genomic_DNA"/>
</dbReference>
<proteinExistence type="predicted"/>
<organism evidence="1 2">
    <name type="scientific">Orbilia javanica</name>
    <dbReference type="NCBI Taxonomy" id="47235"/>
    <lineage>
        <taxon>Eukaryota</taxon>
        <taxon>Fungi</taxon>
        <taxon>Dikarya</taxon>
        <taxon>Ascomycota</taxon>
        <taxon>Pezizomycotina</taxon>
        <taxon>Orbiliomycetes</taxon>
        <taxon>Orbiliales</taxon>
        <taxon>Orbiliaceae</taxon>
        <taxon>Orbilia</taxon>
    </lineage>
</organism>
<protein>
    <recommendedName>
        <fullName evidence="3">F-box domain-containing protein</fullName>
    </recommendedName>
</protein>
<accession>A0AAN8P181</accession>
<dbReference type="Proteomes" id="UP001313282">
    <property type="component" value="Unassembled WGS sequence"/>
</dbReference>
<sequence>MNSEVLCVLCGSFLRTSRYRPTSPLWILHPRIIGHAYEGPATWTTTEYVGTKGTTAAFNVAEPKLEIWDNSLAGMITLDSSYQIGRSREVQCSRELLPCKPCYLMHNECWGLFKIVAGKLGVKESELPLYQNYLYRAFSAAPYDGGNLVWPHGYNLLPEEALMYRIFRFNSSYSYGEPHGLDHVGYSELQVASPRTYMYYGNSPSPHKEILAEQGSINIPDFLPLPLELTHKVLCYLSGADITTLSEIKSIKTLQIPDLVWKSQFNLEAELGFLIQPHYMATAADTTWRAKYLFTKKIITENHREAANLKRRWDIFASLVHRVRDTEDSDEANIYDLDLEDSKQFAYKIVDRDQAFVCQSLPEKSTDSNGSASSDGVKIRGHGELKHIVTTGMCVSYTGAGKLRFVSGFRFLPSGERLGLINAQDEVFVQLSSPTATIQTMWVATSKYGIRSISVAREGVDYEFEKFDDVYVNRKMFKSGSEGIEILKFAITVGVSEVTSLHIDSPDFICGGDLDRQELFLQRYSWSPTIPPVFSSKRRIDIDHNLFRGHLNYITERARFESASLEYVIFTELTVVRFTCWLGSNFEICGVGVFVEGKDSPFLMGKMTELSTDTIIEKGEAIVSLELYTGGKDQLPVGISVHTDRGVAFRFMAPRILRPPDKHILNAGEGKEIVGFFGGFDGSGSGAPLFRLLAIGIITSTRESLSTPSSETETITRQQPSNPQLRIWDEATNGPCPKDLLSNQQPHLGYFVSTAPLANCKYLECYFQDGHYGYRLTGIRLGYGKEAGSPQQGPTVLGRLSRPSTKNVFEIESDWGEYIVAVDVYIKKAKLAPMLADVTLAVVGIAFWTSSQRKITCGKCQAEYATKVLPLRTSIEEDLILKWIYSKDIDYLTNVKET</sequence>